<proteinExistence type="predicted"/>
<organism evidence="1 2">
    <name type="scientific">SAR86 cluster bacterium BACL1 MAG-120920-bin57</name>
    <dbReference type="NCBI Taxonomy" id="1655571"/>
    <lineage>
        <taxon>Bacteria</taxon>
        <taxon>Pseudomonadati</taxon>
        <taxon>Pseudomonadota</taxon>
        <taxon>Gammaproteobacteria</taxon>
        <taxon>SAR86 cluster</taxon>
    </lineage>
</organism>
<protein>
    <submittedName>
        <fullName evidence="1">Uncharacterized protein</fullName>
    </submittedName>
</protein>
<comment type="caution">
    <text evidence="1">The sequence shown here is derived from an EMBL/GenBank/DDBJ whole genome shotgun (WGS) entry which is preliminary data.</text>
</comment>
<dbReference type="InterPro" id="IPR011008">
    <property type="entry name" value="Dimeric_a/b-barrel"/>
</dbReference>
<reference evidence="2" key="1">
    <citation type="submission" date="2015-10" db="EMBL/GenBank/DDBJ databases">
        <title>Metagenome-Assembled Genomes uncover a global brackish microbiome.</title>
        <authorList>
            <person name="Hugerth L.W."/>
            <person name="Larsson J."/>
            <person name="Alneberg J."/>
            <person name="Lindh M.V."/>
            <person name="Legrand C."/>
            <person name="Pinhassi J."/>
            <person name="Andersson A."/>
        </authorList>
    </citation>
    <scope>NUCLEOTIDE SEQUENCE [LARGE SCALE GENOMIC DNA]</scope>
</reference>
<dbReference type="EMBL" id="LIAV01000046">
    <property type="protein sequence ID" value="KRO40914.1"/>
    <property type="molecule type" value="Genomic_DNA"/>
</dbReference>
<gene>
    <name evidence="1" type="ORF">ABR63_04315</name>
</gene>
<evidence type="ECO:0000313" key="2">
    <source>
        <dbReference type="Proteomes" id="UP000050874"/>
    </source>
</evidence>
<accession>A0A0R2PVE1</accession>
<dbReference type="AlphaFoldDB" id="A0A0R2PVE1"/>
<sequence>MEKIVFKLWRRESESLEKFKQSLLVDLPETLESLVSDLQVNIADEDVDAAAALAQTNYSKNPDAIVFIKVVSQYYSENIISILKHLTSKVEGFIVSESIILQDDSKDHQGKRSDGFSQVVFLEKPLDMSDFDWFDHWTHHHTKIAIETQSNFTYVQNTVVRPLQKDSPNFIAVIEECFPSEAMSNPSIFYNAENNAELLLKNTELMMSSCSSFIDFQKIEVIPTSRYRMIKDNKS</sequence>
<name>A0A0R2PVE1_9GAMM</name>
<dbReference type="Proteomes" id="UP000050874">
    <property type="component" value="Unassembled WGS sequence"/>
</dbReference>
<dbReference type="SUPFAM" id="SSF54909">
    <property type="entry name" value="Dimeric alpha+beta barrel"/>
    <property type="match status" value="1"/>
</dbReference>
<evidence type="ECO:0000313" key="1">
    <source>
        <dbReference type="EMBL" id="KRO40914.1"/>
    </source>
</evidence>
<dbReference type="GO" id="GO:0016491">
    <property type="term" value="F:oxidoreductase activity"/>
    <property type="evidence" value="ECO:0007669"/>
    <property type="project" value="InterPro"/>
</dbReference>